<evidence type="ECO:0000313" key="3">
    <source>
        <dbReference type="Proteomes" id="UP000016936"/>
    </source>
</evidence>
<accession>M2UUV1</accession>
<feature type="region of interest" description="Disordered" evidence="1">
    <location>
        <begin position="1"/>
        <end position="22"/>
    </location>
</feature>
<dbReference type="HOGENOM" id="CLU_1927393_0_0_1"/>
<evidence type="ECO:0000256" key="1">
    <source>
        <dbReference type="SAM" id="MobiDB-lite"/>
    </source>
</evidence>
<name>M2UUV1_COCH5</name>
<evidence type="ECO:0000313" key="2">
    <source>
        <dbReference type="EMBL" id="EMD91632.1"/>
    </source>
</evidence>
<reference evidence="2 3" key="1">
    <citation type="journal article" date="2012" name="PLoS Pathog.">
        <title>Diverse lifestyles and strategies of plant pathogenesis encoded in the genomes of eighteen Dothideomycetes fungi.</title>
        <authorList>
            <person name="Ohm R.A."/>
            <person name="Feau N."/>
            <person name="Henrissat B."/>
            <person name="Schoch C.L."/>
            <person name="Horwitz B.A."/>
            <person name="Barry K.W."/>
            <person name="Condon B.J."/>
            <person name="Copeland A.C."/>
            <person name="Dhillon B."/>
            <person name="Glaser F."/>
            <person name="Hesse C.N."/>
            <person name="Kosti I."/>
            <person name="LaButti K."/>
            <person name="Lindquist E.A."/>
            <person name="Lucas S."/>
            <person name="Salamov A.A."/>
            <person name="Bradshaw R.E."/>
            <person name="Ciuffetti L."/>
            <person name="Hamelin R.C."/>
            <person name="Kema G.H.J."/>
            <person name="Lawrence C."/>
            <person name="Scott J.A."/>
            <person name="Spatafora J.W."/>
            <person name="Turgeon B.G."/>
            <person name="de Wit P.J.G.M."/>
            <person name="Zhong S."/>
            <person name="Goodwin S.B."/>
            <person name="Grigoriev I.V."/>
        </authorList>
    </citation>
    <scope>NUCLEOTIDE SEQUENCE [LARGE SCALE GENOMIC DNA]</scope>
    <source>
        <strain evidence="3">C5 / ATCC 48332 / race O</strain>
    </source>
</reference>
<proteinExistence type="predicted"/>
<dbReference type="EMBL" id="KB445576">
    <property type="protein sequence ID" value="EMD91632.1"/>
    <property type="molecule type" value="Genomic_DNA"/>
</dbReference>
<sequence>MRNPQIHPTHPPARPLSLSGTSGRSIMPGLIINPHMGIRFRAGKPINTNPHEHLHPQSTDTPCVHSTKLLIDARPAAPRGHYPQKRMPSVCGFVRPAASYTPWPSRVNHAERASPRRLSPAVYMVRDLMPS</sequence>
<dbReference type="Proteomes" id="UP000016936">
    <property type="component" value="Unassembled WGS sequence"/>
</dbReference>
<protein>
    <submittedName>
        <fullName evidence="2">Uncharacterized protein</fullName>
    </submittedName>
</protein>
<keyword evidence="3" id="KW-1185">Reference proteome</keyword>
<organism evidence="2 3">
    <name type="scientific">Cochliobolus heterostrophus (strain C5 / ATCC 48332 / race O)</name>
    <name type="common">Southern corn leaf blight fungus</name>
    <name type="synonym">Bipolaris maydis</name>
    <dbReference type="NCBI Taxonomy" id="701091"/>
    <lineage>
        <taxon>Eukaryota</taxon>
        <taxon>Fungi</taxon>
        <taxon>Dikarya</taxon>
        <taxon>Ascomycota</taxon>
        <taxon>Pezizomycotina</taxon>
        <taxon>Dothideomycetes</taxon>
        <taxon>Pleosporomycetidae</taxon>
        <taxon>Pleosporales</taxon>
        <taxon>Pleosporineae</taxon>
        <taxon>Pleosporaceae</taxon>
        <taxon>Bipolaris</taxon>
    </lineage>
</organism>
<gene>
    <name evidence="2" type="ORF">COCHEDRAFT_1030418</name>
</gene>
<reference evidence="3" key="2">
    <citation type="journal article" date="2013" name="PLoS Genet.">
        <title>Comparative genome structure, secondary metabolite, and effector coding capacity across Cochliobolus pathogens.</title>
        <authorList>
            <person name="Condon B.J."/>
            <person name="Leng Y."/>
            <person name="Wu D."/>
            <person name="Bushley K.E."/>
            <person name="Ohm R.A."/>
            <person name="Otillar R."/>
            <person name="Martin J."/>
            <person name="Schackwitz W."/>
            <person name="Grimwood J."/>
            <person name="MohdZainudin N."/>
            <person name="Xue C."/>
            <person name="Wang R."/>
            <person name="Manning V.A."/>
            <person name="Dhillon B."/>
            <person name="Tu Z.J."/>
            <person name="Steffenson B.J."/>
            <person name="Salamov A."/>
            <person name="Sun H."/>
            <person name="Lowry S."/>
            <person name="LaButti K."/>
            <person name="Han J."/>
            <person name="Copeland A."/>
            <person name="Lindquist E."/>
            <person name="Barry K."/>
            <person name="Schmutz J."/>
            <person name="Baker S.E."/>
            <person name="Ciuffetti L.M."/>
            <person name="Grigoriev I.V."/>
            <person name="Zhong S."/>
            <person name="Turgeon B.G."/>
        </authorList>
    </citation>
    <scope>NUCLEOTIDE SEQUENCE [LARGE SCALE GENOMIC DNA]</scope>
    <source>
        <strain evidence="3">C5 / ATCC 48332 / race O</strain>
    </source>
</reference>
<feature type="region of interest" description="Disordered" evidence="1">
    <location>
        <begin position="42"/>
        <end position="61"/>
    </location>
</feature>
<dbReference type="AlphaFoldDB" id="M2UUV1"/>